<gene>
    <name evidence="1" type="ORF">JGUZn3_04800</name>
</gene>
<proteinExistence type="predicted"/>
<organism evidence="1 2">
    <name type="scientific">Entomobacter blattae</name>
    <dbReference type="NCBI Taxonomy" id="2762277"/>
    <lineage>
        <taxon>Bacteria</taxon>
        <taxon>Pseudomonadati</taxon>
        <taxon>Pseudomonadota</taxon>
        <taxon>Alphaproteobacteria</taxon>
        <taxon>Acetobacterales</taxon>
        <taxon>Acetobacteraceae</taxon>
        <taxon>Entomobacter</taxon>
    </lineage>
</organism>
<sequence length="42" mass="4332">MHTLMLILTAAAIVMGLSAFDPQSSGKLMVQSSNRIASLVAG</sequence>
<reference evidence="1 2" key="1">
    <citation type="submission" date="2020-08" db="EMBL/GenBank/DDBJ databases">
        <title>Complete genome sequence of Entomobacter blattae G55GP.</title>
        <authorList>
            <person name="Poehlein A."/>
            <person name="Guzman J."/>
            <person name="Daniel R."/>
            <person name="Vilcinskas A."/>
        </authorList>
    </citation>
    <scope>NUCLEOTIDE SEQUENCE [LARGE SCALE GENOMIC DNA]</scope>
    <source>
        <strain evidence="1 2">G55GP</strain>
    </source>
</reference>
<protein>
    <submittedName>
        <fullName evidence="1">Uncharacterized protein</fullName>
    </submittedName>
</protein>
<dbReference type="KEGG" id="ebla:JGUZn3_04800"/>
<evidence type="ECO:0000313" key="1">
    <source>
        <dbReference type="EMBL" id="QNT77729.1"/>
    </source>
</evidence>
<keyword evidence="2" id="KW-1185">Reference proteome</keyword>
<accession>A0A7H1NPL9</accession>
<dbReference type="EMBL" id="CP060244">
    <property type="protein sequence ID" value="QNT77729.1"/>
    <property type="molecule type" value="Genomic_DNA"/>
</dbReference>
<dbReference type="Proteomes" id="UP000516349">
    <property type="component" value="Chromosome"/>
</dbReference>
<dbReference type="RefSeq" id="WP_275402850.1">
    <property type="nucleotide sequence ID" value="NZ_CP060244.1"/>
</dbReference>
<name>A0A7H1NPL9_9PROT</name>
<dbReference type="AlphaFoldDB" id="A0A7H1NPL9"/>
<evidence type="ECO:0000313" key="2">
    <source>
        <dbReference type="Proteomes" id="UP000516349"/>
    </source>
</evidence>